<dbReference type="SUPFAM" id="SSF52499">
    <property type="entry name" value="Isochorismatase-like hydrolases"/>
    <property type="match status" value="1"/>
</dbReference>
<evidence type="ECO:0000313" key="3">
    <source>
        <dbReference type="Proteomes" id="UP000184233"/>
    </source>
</evidence>
<dbReference type="Gene3D" id="3.40.50.850">
    <property type="entry name" value="Isochorismatase-like"/>
    <property type="match status" value="1"/>
</dbReference>
<feature type="domain" description="Isochorismatase-like" evidence="1">
    <location>
        <begin position="11"/>
        <end position="157"/>
    </location>
</feature>
<organism evidence="2 3">
    <name type="scientific">Candidatus Kapaibacterium thiocyanatum</name>
    <dbReference type="NCBI Taxonomy" id="1895771"/>
    <lineage>
        <taxon>Bacteria</taxon>
        <taxon>Pseudomonadati</taxon>
        <taxon>Candidatus Kapaibacteriota</taxon>
        <taxon>Candidatus Kapaibacteriia</taxon>
        <taxon>Candidatus Kapaibacteriales</taxon>
        <taxon>Candidatus Kapaibacteriaceae</taxon>
        <taxon>Candidatus Kapaibacterium</taxon>
    </lineage>
</organism>
<dbReference type="STRING" id="1895771.BGO89_06030"/>
<evidence type="ECO:0000313" key="2">
    <source>
        <dbReference type="EMBL" id="OJX57956.1"/>
    </source>
</evidence>
<gene>
    <name evidence="2" type="ORF">BGO89_06030</name>
</gene>
<comment type="caution">
    <text evidence="2">The sequence shown here is derived from an EMBL/GenBank/DDBJ whole genome shotgun (WGS) entry which is preliminary data.</text>
</comment>
<protein>
    <submittedName>
        <fullName evidence="2">Hydrolase</fullName>
    </submittedName>
</protein>
<dbReference type="PANTHER" id="PTHR14119">
    <property type="entry name" value="HYDROLASE"/>
    <property type="match status" value="1"/>
</dbReference>
<name>A0A1M3KZH0_9BACT</name>
<dbReference type="GO" id="GO:0016787">
    <property type="term" value="F:hydrolase activity"/>
    <property type="evidence" value="ECO:0007669"/>
    <property type="project" value="UniProtKB-KW"/>
</dbReference>
<evidence type="ECO:0000259" key="1">
    <source>
        <dbReference type="Pfam" id="PF00857"/>
    </source>
</evidence>
<reference evidence="2 3" key="1">
    <citation type="submission" date="2016-09" db="EMBL/GenBank/DDBJ databases">
        <title>Genome-resolved meta-omics ties microbial dynamics to process performance in biotechnology for thiocyanate degradation.</title>
        <authorList>
            <person name="Kantor R.S."/>
            <person name="Huddy R.J."/>
            <person name="Iyer R."/>
            <person name="Thomas B.C."/>
            <person name="Brown C.T."/>
            <person name="Anantharaman K."/>
            <person name="Tringe S."/>
            <person name="Hettich R.L."/>
            <person name="Harrison S.T."/>
            <person name="Banfield J.F."/>
        </authorList>
    </citation>
    <scope>NUCLEOTIDE SEQUENCE [LARGE SCALE GENOMIC DNA]</scope>
    <source>
        <strain evidence="2">59-99</strain>
    </source>
</reference>
<sequence length="180" mass="19738">MRIETKHSFALIIDIQERLFPHIHDHDGLARRCEILIKGLQLLEVPMMFTEQYPKGLGPTIPSIAGLMGDMVAAEKMTFSCCGSDAVEGQLLGLSPHSVIVCGIEAHVCVLQTVLDLRAQGRNAVVVADCISSRKPTDREVAIERMRSAGAIITTYESLLFELCEVAGTDTFKELSKLVK</sequence>
<proteinExistence type="predicted"/>
<keyword evidence="2" id="KW-0378">Hydrolase</keyword>
<dbReference type="InterPro" id="IPR050993">
    <property type="entry name" value="Isochorismatase_domain"/>
</dbReference>
<dbReference type="CDD" id="cd01012">
    <property type="entry name" value="YcaC_related"/>
    <property type="match status" value="1"/>
</dbReference>
<dbReference type="PANTHER" id="PTHR14119:SF3">
    <property type="entry name" value="ISOCHORISMATASE DOMAIN-CONTAINING PROTEIN 2"/>
    <property type="match status" value="1"/>
</dbReference>
<dbReference type="Proteomes" id="UP000184233">
    <property type="component" value="Unassembled WGS sequence"/>
</dbReference>
<dbReference type="InterPro" id="IPR000868">
    <property type="entry name" value="Isochorismatase-like_dom"/>
</dbReference>
<dbReference type="AlphaFoldDB" id="A0A1M3KZH0"/>
<dbReference type="InterPro" id="IPR036380">
    <property type="entry name" value="Isochorismatase-like_sf"/>
</dbReference>
<dbReference type="Pfam" id="PF00857">
    <property type="entry name" value="Isochorismatase"/>
    <property type="match status" value="1"/>
</dbReference>
<dbReference type="EMBL" id="MKVH01000020">
    <property type="protein sequence ID" value="OJX57956.1"/>
    <property type="molecule type" value="Genomic_DNA"/>
</dbReference>
<accession>A0A1M3KZH0</accession>